<dbReference type="RefSeq" id="XP_007425463.2">
    <property type="nucleotide sequence ID" value="XM_007425401.2"/>
</dbReference>
<dbReference type="Pfam" id="PF23265">
    <property type="entry name" value="Ig-like_KY"/>
    <property type="match status" value="3"/>
</dbReference>
<dbReference type="GO" id="GO:0005737">
    <property type="term" value="C:cytoplasm"/>
    <property type="evidence" value="ECO:0007669"/>
    <property type="project" value="TreeGrafter"/>
</dbReference>
<dbReference type="InterPro" id="IPR052557">
    <property type="entry name" value="CAP/Cytokinesis_protein"/>
</dbReference>
<reference evidence="3" key="1">
    <citation type="submission" date="2025-08" db="UniProtKB">
        <authorList>
            <consortium name="RefSeq"/>
        </authorList>
    </citation>
    <scope>IDENTIFICATION</scope>
    <source>
        <tissue evidence="3">Liver</tissue>
    </source>
</reference>
<feature type="domain" description="KY-like immunoglobulin-like" evidence="1">
    <location>
        <begin position="125"/>
        <end position="248"/>
    </location>
</feature>
<dbReference type="KEGG" id="pbi:103058840"/>
<feature type="non-terminal residue" evidence="3">
    <location>
        <position position="1"/>
    </location>
</feature>
<dbReference type="InterPro" id="IPR056564">
    <property type="entry name" value="Ig-like_KY"/>
</dbReference>
<accession>A0A9F2KWF0</accession>
<dbReference type="Proteomes" id="UP000695026">
    <property type="component" value="Unplaced"/>
</dbReference>
<protein>
    <submittedName>
        <fullName evidence="3">Kyphoscoliosis peptidase-like</fullName>
    </submittedName>
</protein>
<keyword evidence="2" id="KW-1185">Reference proteome</keyword>
<evidence type="ECO:0000313" key="2">
    <source>
        <dbReference type="Proteomes" id="UP000695026"/>
    </source>
</evidence>
<gene>
    <name evidence="3" type="primary">LOC103058840</name>
</gene>
<dbReference type="AlphaFoldDB" id="A0A9F2KWF0"/>
<dbReference type="InterPro" id="IPR038765">
    <property type="entry name" value="Papain-like_cys_pep_sf"/>
</dbReference>
<dbReference type="GeneID" id="103058840"/>
<sequence>HRQGIGGFLPPSVSCPAGPSLELRCCREVGLTCAEISGYGRGVGESYGQCCPQKKSNHMWNALKLDAWWFLLDVCWGAGQVDLAQKQFIRRQEDFFFLTKPEEFIQSHWPEDPRWQLIHPPIPQEVFEERAFKTPEFFKLRLALLSPDTSVLQTDEGEVTVSLASTHSTEFTYKLLKFCLDGHQEDVGKSHGLLTRSENRMDLRIFPPSEGLFGLQVFARPSESQEPYAWVCSHQIECLQFKGEEQFPENPFSFWGVHPKAKEFGIEGCNWGDNMIVAHTGVQKLILKIQRPLLAAYKLVHPSLDDTVSKQCLLSQTEEEKLSCHILCPYAGHYRLSVFVKGLVEDEFHNVANLLVRCSHPVNLNKLFPLGLSPHCGMGISAQWRGLSNPTHRAPIISTKKGCCTLAFCTQQGFEAMAVLDKDKATCTKYAMERYVLITHLERKMSVSVRLPEAGSYRVALYGRSAESQEFTHVCDYVIHCFTTPRWPPFPRVYSLWRRGCVLLRPRSGVLQEKHWVKFRMKVPKAYSVHVIGDARVDLKLAHSHVWEGEVYTGLAGATLKVAVKLSPLSPCMEVILSFDVEFSSLTVGDSSG</sequence>
<dbReference type="SUPFAM" id="SSF54001">
    <property type="entry name" value="Cysteine proteinases"/>
    <property type="match status" value="1"/>
</dbReference>
<dbReference type="OMA" id="MTFDIKQ"/>
<feature type="domain" description="KY-like immunoglobulin-like" evidence="1">
    <location>
        <begin position="386"/>
        <end position="490"/>
    </location>
</feature>
<feature type="domain" description="KY-like immunoglobulin-like" evidence="1">
    <location>
        <begin position="274"/>
        <end position="367"/>
    </location>
</feature>
<dbReference type="PANTHER" id="PTHR46333:SF4">
    <property type="entry name" value="TRANSGLUTAMINASE-LIKE DOMAIN-CONTAINING PROTEIN"/>
    <property type="match status" value="1"/>
</dbReference>
<organism evidence="2 3">
    <name type="scientific">Python bivittatus</name>
    <name type="common">Burmese python</name>
    <name type="synonym">Python molurus bivittatus</name>
    <dbReference type="NCBI Taxonomy" id="176946"/>
    <lineage>
        <taxon>Eukaryota</taxon>
        <taxon>Metazoa</taxon>
        <taxon>Chordata</taxon>
        <taxon>Craniata</taxon>
        <taxon>Vertebrata</taxon>
        <taxon>Euteleostomi</taxon>
        <taxon>Lepidosauria</taxon>
        <taxon>Squamata</taxon>
        <taxon>Bifurcata</taxon>
        <taxon>Unidentata</taxon>
        <taxon>Episquamata</taxon>
        <taxon>Toxicofera</taxon>
        <taxon>Serpentes</taxon>
        <taxon>Henophidia</taxon>
        <taxon>Pythonidae</taxon>
        <taxon>Python</taxon>
    </lineage>
</organism>
<evidence type="ECO:0000259" key="1">
    <source>
        <dbReference type="Pfam" id="PF23265"/>
    </source>
</evidence>
<name>A0A9F2KWF0_PYTBI</name>
<evidence type="ECO:0000313" key="3">
    <source>
        <dbReference type="RefSeq" id="XP_007425463.2"/>
    </source>
</evidence>
<dbReference type="OrthoDB" id="6129702at2759"/>
<dbReference type="PANTHER" id="PTHR46333">
    <property type="entry name" value="CYTOKINESIS PROTEIN 3"/>
    <property type="match status" value="1"/>
</dbReference>
<proteinExistence type="predicted"/>